<dbReference type="AlphaFoldDB" id="A0A510X5B6"/>
<accession>A0A510X5B6</accession>
<feature type="domain" description="Gamma-glutamylcyclotransferase AIG2-like" evidence="2">
    <location>
        <begin position="77"/>
        <end position="163"/>
    </location>
</feature>
<evidence type="ECO:0000313" key="4">
    <source>
        <dbReference type="Proteomes" id="UP000321275"/>
    </source>
</evidence>
<organism evidence="3 4">
    <name type="scientific">Bisbaumannia pacifica</name>
    <dbReference type="NCBI Taxonomy" id="77098"/>
    <lineage>
        <taxon>Bacteria</taxon>
        <taxon>Pseudomonadati</taxon>
        <taxon>Pseudomonadota</taxon>
        <taxon>Gammaproteobacteria</taxon>
        <taxon>Oceanospirillales</taxon>
        <taxon>Halomonadaceae</taxon>
        <taxon>Bisbaumannia</taxon>
    </lineage>
</organism>
<name>A0A510X5B6_9GAMM</name>
<dbReference type="InterPro" id="IPR013024">
    <property type="entry name" value="GGCT-like"/>
</dbReference>
<dbReference type="SUPFAM" id="SSF110857">
    <property type="entry name" value="Gamma-glutamyl cyclotransferase-like"/>
    <property type="match status" value="1"/>
</dbReference>
<feature type="transmembrane region" description="Helical" evidence="1">
    <location>
        <begin position="33"/>
        <end position="53"/>
    </location>
</feature>
<evidence type="ECO:0000313" key="3">
    <source>
        <dbReference type="EMBL" id="GEK46599.1"/>
    </source>
</evidence>
<reference evidence="3 4" key="1">
    <citation type="submission" date="2019-07" db="EMBL/GenBank/DDBJ databases">
        <title>Whole genome shotgun sequence of Halomonas pacifica NBRC 102220.</title>
        <authorList>
            <person name="Hosoyama A."/>
            <person name="Uohara A."/>
            <person name="Ohji S."/>
            <person name="Ichikawa N."/>
        </authorList>
    </citation>
    <scope>NUCLEOTIDE SEQUENCE [LARGE SCALE GENOMIC DNA]</scope>
    <source>
        <strain evidence="3 4">NBRC 102220</strain>
    </source>
</reference>
<comment type="caution">
    <text evidence="3">The sequence shown here is derived from an EMBL/GenBank/DDBJ whole genome shotgun (WGS) entry which is preliminary data.</text>
</comment>
<keyword evidence="4" id="KW-1185">Reference proteome</keyword>
<dbReference type="InterPro" id="IPR036568">
    <property type="entry name" value="GGCT-like_sf"/>
</dbReference>
<proteinExistence type="predicted"/>
<dbReference type="Proteomes" id="UP000321275">
    <property type="component" value="Unassembled WGS sequence"/>
</dbReference>
<gene>
    <name evidence="3" type="ORF">HPA02_08820</name>
</gene>
<dbReference type="CDD" id="cd06661">
    <property type="entry name" value="GGCT_like"/>
    <property type="match status" value="1"/>
</dbReference>
<dbReference type="InterPro" id="IPR009288">
    <property type="entry name" value="AIG2-like_dom"/>
</dbReference>
<dbReference type="Gene3D" id="3.10.490.10">
    <property type="entry name" value="Gamma-glutamyl cyclotransferase-like"/>
    <property type="match status" value="1"/>
</dbReference>
<dbReference type="EMBL" id="BJUK01000007">
    <property type="protein sequence ID" value="GEK46599.1"/>
    <property type="molecule type" value="Genomic_DNA"/>
</dbReference>
<evidence type="ECO:0000259" key="2">
    <source>
        <dbReference type="Pfam" id="PF06094"/>
    </source>
</evidence>
<protein>
    <recommendedName>
        <fullName evidence="2">Gamma-glutamylcyclotransferase AIG2-like domain-containing protein</fullName>
    </recommendedName>
</protein>
<evidence type="ECO:0000256" key="1">
    <source>
        <dbReference type="SAM" id="Phobius"/>
    </source>
</evidence>
<keyword evidence="1" id="KW-0472">Membrane</keyword>
<keyword evidence="1" id="KW-0812">Transmembrane</keyword>
<keyword evidence="1" id="KW-1133">Transmembrane helix</keyword>
<dbReference type="Pfam" id="PF06094">
    <property type="entry name" value="GGACT"/>
    <property type="match status" value="1"/>
</dbReference>
<sequence length="167" mass="19010">MVTLVGRPLSLFSPCFRLPFDHPSWPRAIAMPLRYLLTGLLGLPLLVSGYLWWTLLSPFGYAPPQDLVPIAAGEHRVFVYGTLRHAPLRWLIYGRSGDPAPARLPGYRREGLDIHRNANASVEGLVLRVDAEELARLDRYERLGIRYERIALPLADGRPAWVYRRLD</sequence>